<dbReference type="Pfam" id="PF01636">
    <property type="entry name" value="APH"/>
    <property type="match status" value="1"/>
</dbReference>
<dbReference type="AlphaFoldDB" id="A0A8J3XBI8"/>
<dbReference type="SUPFAM" id="SSF56112">
    <property type="entry name" value="Protein kinase-like (PK-like)"/>
    <property type="match status" value="1"/>
</dbReference>
<keyword evidence="3" id="KW-1185">Reference proteome</keyword>
<sequence length="261" mass="28153">MTGPRAFTKTYPSALASARAAAHHAWLTRHAGPLRQPAIRAVRQHLIDFDFIEGRHATAEDLPVLAAMLAQSHAAAWVSDLHRARLDTPHPLDGSGPHALADFLSPRLAALQGRRRTGHLPQATATAAERLLRSAATGSAAFYKDTNPRNILITASGRPVVVDVDDVTLAPFGYDLAKLIVTLAMTYGLLPTSAVTSALAAYNDTLRSHSHQLAGVPLVQLLAYADLHHVFTVPYLGRGGYRYPWPQVRPDLPLPTPEVSS</sequence>
<organism evidence="2 3">
    <name type="scientific">Planotetraspora mira</name>
    <dbReference type="NCBI Taxonomy" id="58121"/>
    <lineage>
        <taxon>Bacteria</taxon>
        <taxon>Bacillati</taxon>
        <taxon>Actinomycetota</taxon>
        <taxon>Actinomycetes</taxon>
        <taxon>Streptosporangiales</taxon>
        <taxon>Streptosporangiaceae</taxon>
        <taxon>Planotetraspora</taxon>
    </lineage>
</organism>
<evidence type="ECO:0000313" key="2">
    <source>
        <dbReference type="EMBL" id="GII34626.1"/>
    </source>
</evidence>
<accession>A0A8J3XBI8</accession>
<comment type="caution">
    <text evidence="2">The sequence shown here is derived from an EMBL/GenBank/DDBJ whole genome shotgun (WGS) entry which is preliminary data.</text>
</comment>
<evidence type="ECO:0000259" key="1">
    <source>
        <dbReference type="Pfam" id="PF01636"/>
    </source>
</evidence>
<dbReference type="Proteomes" id="UP000650628">
    <property type="component" value="Unassembled WGS sequence"/>
</dbReference>
<proteinExistence type="predicted"/>
<evidence type="ECO:0000313" key="3">
    <source>
        <dbReference type="Proteomes" id="UP000650628"/>
    </source>
</evidence>
<feature type="domain" description="Aminoglycoside phosphotransferase" evidence="1">
    <location>
        <begin position="7"/>
        <end position="186"/>
    </location>
</feature>
<dbReference type="EMBL" id="BOOO01000053">
    <property type="protein sequence ID" value="GII34626.1"/>
    <property type="molecule type" value="Genomic_DNA"/>
</dbReference>
<gene>
    <name evidence="2" type="ORF">Pmi06nite_80680</name>
</gene>
<reference evidence="2 3" key="1">
    <citation type="submission" date="2021-01" db="EMBL/GenBank/DDBJ databases">
        <title>Whole genome shotgun sequence of Planotetraspora mira NBRC 15435.</title>
        <authorList>
            <person name="Komaki H."/>
            <person name="Tamura T."/>
        </authorList>
    </citation>
    <scope>NUCLEOTIDE SEQUENCE [LARGE SCALE GENOMIC DNA]</scope>
    <source>
        <strain evidence="2 3">NBRC 15435</strain>
    </source>
</reference>
<dbReference type="RefSeq" id="WP_203958412.1">
    <property type="nucleotide sequence ID" value="NZ_BOOO01000053.1"/>
</dbReference>
<dbReference type="InterPro" id="IPR011009">
    <property type="entry name" value="Kinase-like_dom_sf"/>
</dbReference>
<protein>
    <recommendedName>
        <fullName evidence="1">Aminoglycoside phosphotransferase domain-containing protein</fullName>
    </recommendedName>
</protein>
<name>A0A8J3XBI8_9ACTN</name>
<dbReference type="InterPro" id="IPR002575">
    <property type="entry name" value="Aminoglycoside_PTrfase"/>
</dbReference>